<proteinExistence type="predicted"/>
<protein>
    <submittedName>
        <fullName evidence="1">Putative secreted protein salivary gland overexpressed</fullName>
    </submittedName>
</protein>
<evidence type="ECO:0000313" key="1">
    <source>
        <dbReference type="EMBL" id="NOV42764.1"/>
    </source>
</evidence>
<name>A0A6M2DA99_RHIMP</name>
<organism evidence="1">
    <name type="scientific">Rhipicephalus microplus</name>
    <name type="common">Cattle tick</name>
    <name type="synonym">Boophilus microplus</name>
    <dbReference type="NCBI Taxonomy" id="6941"/>
    <lineage>
        <taxon>Eukaryota</taxon>
        <taxon>Metazoa</taxon>
        <taxon>Ecdysozoa</taxon>
        <taxon>Arthropoda</taxon>
        <taxon>Chelicerata</taxon>
        <taxon>Arachnida</taxon>
        <taxon>Acari</taxon>
        <taxon>Parasitiformes</taxon>
        <taxon>Ixodida</taxon>
        <taxon>Ixodoidea</taxon>
        <taxon>Ixodidae</taxon>
        <taxon>Rhipicephalinae</taxon>
        <taxon>Rhipicephalus</taxon>
        <taxon>Boophilus</taxon>
    </lineage>
</organism>
<dbReference type="AlphaFoldDB" id="A0A6M2DA99"/>
<sequence length="108" mass="12781">MFCFFFFFFSGNCHWWFIYLIQLKFTQCNKSEIQYIENDGIPLGLHDWSPLVRCAVDPESAHPKKGPSRCLNKVFQHPRVRGPIRQVEDNQSQHEFSWSREACLATKL</sequence>
<dbReference type="EMBL" id="GHWJ01010027">
    <property type="protein sequence ID" value="NOV42764.1"/>
    <property type="molecule type" value="Transcribed_RNA"/>
</dbReference>
<accession>A0A6M2DA99</accession>
<reference evidence="1" key="1">
    <citation type="submission" date="2019-09" db="EMBL/GenBank/DDBJ databases">
        <title>Organ-specific transcriptomic study of the physiology of the cattle tick, Rhipicephalus microplus.</title>
        <authorList>
            <person name="Tirloni L."/>
            <person name="Braz G."/>
            <person name="Gandara A.C.P."/>
            <person name="Sabadin G.A."/>
            <person name="da Silva R.M."/>
            <person name="Guizzo M.G."/>
            <person name="Machado J.A."/>
            <person name="Costa E.P."/>
            <person name="Gomes H.F."/>
            <person name="Moraes J."/>
            <person name="Mota M.B.S."/>
            <person name="Mesquita R.D."/>
            <person name="Alvarenga P.H."/>
            <person name="Alves F."/>
            <person name="Seixas A."/>
            <person name="da Fonseca R.N."/>
            <person name="Fogaca A."/>
            <person name="Logullo C."/>
            <person name="Tanaka A."/>
            <person name="Daffre S."/>
            <person name="Termignoni C."/>
            <person name="Vaz I.S.Jr."/>
            <person name="Oliveira P.L."/>
            <person name="Ribeiro J.M."/>
        </authorList>
    </citation>
    <scope>NUCLEOTIDE SEQUENCE</scope>
    <source>
        <strain evidence="1">Porto Alegre</strain>
    </source>
</reference>